<evidence type="ECO:0000259" key="1">
    <source>
        <dbReference type="SMART" id="SM01321"/>
    </source>
</evidence>
<dbReference type="PANTHER" id="PTHR33360">
    <property type="entry name" value="TRANSPOSASE FOR INSERTION SEQUENCE ELEMENT IS200"/>
    <property type="match status" value="1"/>
</dbReference>
<dbReference type="SUPFAM" id="SSF143422">
    <property type="entry name" value="Transposase IS200-like"/>
    <property type="match status" value="1"/>
</dbReference>
<accession>A0A1M6PSJ8</accession>
<dbReference type="AlphaFoldDB" id="A0A1M6PSJ8"/>
<organism evidence="2 3">
    <name type="scientific">Reichenbachiella agariperforans</name>
    <dbReference type="NCBI Taxonomy" id="156994"/>
    <lineage>
        <taxon>Bacteria</taxon>
        <taxon>Pseudomonadati</taxon>
        <taxon>Bacteroidota</taxon>
        <taxon>Cytophagia</taxon>
        <taxon>Cytophagales</taxon>
        <taxon>Reichenbachiellaceae</taxon>
        <taxon>Reichenbachiella</taxon>
    </lineage>
</organism>
<dbReference type="NCBIfam" id="NF033573">
    <property type="entry name" value="transpos_IS200"/>
    <property type="match status" value="1"/>
</dbReference>
<evidence type="ECO:0000313" key="2">
    <source>
        <dbReference type="EMBL" id="SHK10925.1"/>
    </source>
</evidence>
<dbReference type="GO" id="GO:0004803">
    <property type="term" value="F:transposase activity"/>
    <property type="evidence" value="ECO:0007669"/>
    <property type="project" value="InterPro"/>
</dbReference>
<dbReference type="EMBL" id="FRAA01000003">
    <property type="protein sequence ID" value="SHK10925.1"/>
    <property type="molecule type" value="Genomic_DNA"/>
</dbReference>
<reference evidence="3" key="1">
    <citation type="submission" date="2016-11" db="EMBL/GenBank/DDBJ databases">
        <authorList>
            <person name="Varghese N."/>
            <person name="Submissions S."/>
        </authorList>
    </citation>
    <scope>NUCLEOTIDE SEQUENCE [LARGE SCALE GENOMIC DNA]</scope>
    <source>
        <strain evidence="3">DSM 26134</strain>
    </source>
</reference>
<protein>
    <submittedName>
        <fullName evidence="2">REP element-mobilizing transposase RayT</fullName>
    </submittedName>
</protein>
<dbReference type="STRING" id="156994.SAMN04488028_10317"/>
<dbReference type="InterPro" id="IPR036515">
    <property type="entry name" value="Transposase_17_sf"/>
</dbReference>
<keyword evidence="3" id="KW-1185">Reference proteome</keyword>
<dbReference type="PANTHER" id="PTHR33360:SF2">
    <property type="entry name" value="TRANSPOSASE FOR INSERTION SEQUENCE ELEMENT IS200"/>
    <property type="match status" value="1"/>
</dbReference>
<feature type="domain" description="Transposase IS200-like" evidence="1">
    <location>
        <begin position="5"/>
        <end position="119"/>
    </location>
</feature>
<name>A0A1M6PSJ8_REIAG</name>
<dbReference type="GO" id="GO:0006313">
    <property type="term" value="P:DNA transposition"/>
    <property type="evidence" value="ECO:0007669"/>
    <property type="project" value="InterPro"/>
</dbReference>
<evidence type="ECO:0000313" key="3">
    <source>
        <dbReference type="Proteomes" id="UP000184474"/>
    </source>
</evidence>
<dbReference type="Gene3D" id="3.30.70.1290">
    <property type="entry name" value="Transposase IS200-like"/>
    <property type="match status" value="1"/>
</dbReference>
<dbReference type="InterPro" id="IPR002686">
    <property type="entry name" value="Transposase_17"/>
</dbReference>
<dbReference type="Pfam" id="PF01797">
    <property type="entry name" value="Y1_Tnp"/>
    <property type="match status" value="1"/>
</dbReference>
<proteinExistence type="predicted"/>
<gene>
    <name evidence="2" type="ORF">SAMN04488028_10317</name>
</gene>
<dbReference type="RefSeq" id="WP_073121873.1">
    <property type="nucleotide sequence ID" value="NZ_FRAA01000003.1"/>
</dbReference>
<sequence>MANTYTQLYIQFVFSVKGRENLIKESFRDELEKVMCGIVTNQKCKTYAIYCNPDHTHIFVGMHPTIAPSKLMEQVKSGSSKWLNEKKYIPGKFSWQDGYGAFTYSKSHIDKVVKYVLNQPEHHKKQSFREEYLLLLEKFDVDFNPKYVFEWYD</sequence>
<dbReference type="SMART" id="SM01321">
    <property type="entry name" value="Y1_Tnp"/>
    <property type="match status" value="1"/>
</dbReference>
<dbReference type="Proteomes" id="UP000184474">
    <property type="component" value="Unassembled WGS sequence"/>
</dbReference>
<dbReference type="GO" id="GO:0003677">
    <property type="term" value="F:DNA binding"/>
    <property type="evidence" value="ECO:0007669"/>
    <property type="project" value="InterPro"/>
</dbReference>